<dbReference type="STRING" id="47500.AF333_09060"/>
<evidence type="ECO:0000313" key="4">
    <source>
        <dbReference type="Proteomes" id="UP000037269"/>
    </source>
</evidence>
<sequence>MLDNGIEFSQLELGKIEIAPEVIEVIAHMAGSEVPGVAGLSSGVVGDFVERLGRKSSRGVRVDIKEREATIDLYIIVEFGQQIPDVAYKVQENVRESIQNMTGLVVTQVNVHIVDVLLKQEKEKKVAGNHEEVHRVR</sequence>
<dbReference type="PATRIC" id="fig|47500.12.peg.3376"/>
<dbReference type="OrthoDB" id="9793465at2"/>
<reference evidence="2 4" key="1">
    <citation type="submission" date="2015-07" db="EMBL/GenBank/DDBJ databases">
        <title>Fjat-14205 dsm 2895.</title>
        <authorList>
            <person name="Liu B."/>
            <person name="Wang J."/>
            <person name="Zhu Y."/>
            <person name="Liu G."/>
            <person name="Chen Q."/>
            <person name="Chen Z."/>
            <person name="Lan J."/>
            <person name="Che J."/>
            <person name="Ge C."/>
            <person name="Shi H."/>
            <person name="Pan Z."/>
            <person name="Liu X."/>
        </authorList>
    </citation>
    <scope>NUCLEOTIDE SEQUENCE [LARGE SCALE GENOMIC DNA]</scope>
    <source>
        <strain evidence="2 4">DSM 2895</strain>
    </source>
</reference>
<dbReference type="InterPro" id="IPR005531">
    <property type="entry name" value="Asp23"/>
</dbReference>
<keyword evidence="4" id="KW-1185">Reference proteome</keyword>
<evidence type="ECO:0000256" key="1">
    <source>
        <dbReference type="ARBA" id="ARBA00005721"/>
    </source>
</evidence>
<dbReference type="Proteomes" id="UP000037269">
    <property type="component" value="Unassembled WGS sequence"/>
</dbReference>
<name>A0A0D1WB56_ANEMI</name>
<organism evidence="2 4">
    <name type="scientific">Aneurinibacillus migulanus</name>
    <name type="common">Bacillus migulanus</name>
    <dbReference type="NCBI Taxonomy" id="47500"/>
    <lineage>
        <taxon>Bacteria</taxon>
        <taxon>Bacillati</taxon>
        <taxon>Bacillota</taxon>
        <taxon>Bacilli</taxon>
        <taxon>Bacillales</taxon>
        <taxon>Paenibacillaceae</taxon>
        <taxon>Aneurinibacillus group</taxon>
        <taxon>Aneurinibacillus</taxon>
    </lineage>
</organism>
<evidence type="ECO:0000313" key="2">
    <source>
        <dbReference type="EMBL" id="KON95596.1"/>
    </source>
</evidence>
<reference evidence="3 5" key="2">
    <citation type="submission" date="2016-10" db="EMBL/GenBank/DDBJ databases">
        <authorList>
            <person name="de Groot N.N."/>
        </authorList>
    </citation>
    <scope>NUCLEOTIDE SEQUENCE [LARGE SCALE GENOMIC DNA]</scope>
    <source>
        <strain evidence="3 5">DSM 2895</strain>
    </source>
</reference>
<dbReference type="EMBL" id="FNED01000003">
    <property type="protein sequence ID" value="SDI31358.1"/>
    <property type="molecule type" value="Genomic_DNA"/>
</dbReference>
<dbReference type="Proteomes" id="UP000182836">
    <property type="component" value="Unassembled WGS sequence"/>
</dbReference>
<evidence type="ECO:0000313" key="5">
    <source>
        <dbReference type="Proteomes" id="UP000182836"/>
    </source>
</evidence>
<gene>
    <name evidence="2" type="ORF">AF333_09060</name>
    <name evidence="3" type="ORF">SAMN04487909_10338</name>
</gene>
<proteinExistence type="inferred from homology"/>
<dbReference type="PANTHER" id="PTHR34297">
    <property type="entry name" value="HYPOTHETICAL CYTOSOLIC PROTEIN-RELATED"/>
    <property type="match status" value="1"/>
</dbReference>
<accession>A0A0D1WB56</accession>
<dbReference type="RefSeq" id="WP_043066142.1">
    <property type="nucleotide sequence ID" value="NZ_CCMI01000062.1"/>
</dbReference>
<evidence type="ECO:0000313" key="3">
    <source>
        <dbReference type="EMBL" id="SDI31358.1"/>
    </source>
</evidence>
<dbReference type="Pfam" id="PF03780">
    <property type="entry name" value="Asp23"/>
    <property type="match status" value="1"/>
</dbReference>
<comment type="similarity">
    <text evidence="1">Belongs to the asp23 family.</text>
</comment>
<dbReference type="AlphaFoldDB" id="A0A0D1WB56"/>
<protein>
    <submittedName>
        <fullName evidence="2">Alkaline-shock protein</fullName>
    </submittedName>
</protein>
<dbReference type="EMBL" id="LGUG01000004">
    <property type="protein sequence ID" value="KON95596.1"/>
    <property type="molecule type" value="Genomic_DNA"/>
</dbReference>